<dbReference type="OrthoDB" id="56502at2157"/>
<reference evidence="2 3" key="1">
    <citation type="submission" date="2018-05" db="EMBL/GenBank/DDBJ databases">
        <title>Draft genome of Methanospirillum stamsii Pt1.</title>
        <authorList>
            <person name="Dueholm M.S."/>
            <person name="Nielsen P.H."/>
            <person name="Bakmann L.F."/>
            <person name="Otzen D.E."/>
        </authorList>
    </citation>
    <scope>NUCLEOTIDE SEQUENCE [LARGE SCALE GENOMIC DNA]</scope>
    <source>
        <strain evidence="2 3">Pt1</strain>
    </source>
</reference>
<gene>
    <name evidence="2" type="ORF">DLD82_06295</name>
</gene>
<dbReference type="InterPro" id="IPR036388">
    <property type="entry name" value="WH-like_DNA-bd_sf"/>
</dbReference>
<dbReference type="RefSeq" id="WP_109940266.1">
    <property type="nucleotide sequence ID" value="NZ_CP176366.1"/>
</dbReference>
<dbReference type="Gene3D" id="1.10.10.10">
    <property type="entry name" value="Winged helix-like DNA-binding domain superfamily/Winged helix DNA-binding domain"/>
    <property type="match status" value="1"/>
</dbReference>
<evidence type="ECO:0000259" key="1">
    <source>
        <dbReference type="SMART" id="SM00419"/>
    </source>
</evidence>
<accession>A0A2V2NFP8</accession>
<dbReference type="InterPro" id="IPR012015">
    <property type="entry name" value="UCP_HTH_arc"/>
</dbReference>
<dbReference type="GO" id="GO:0006355">
    <property type="term" value="P:regulation of DNA-templated transcription"/>
    <property type="evidence" value="ECO:0007669"/>
    <property type="project" value="InterPro"/>
</dbReference>
<name>A0A2V2NFP8_9EURY</name>
<dbReference type="InterPro" id="IPR057161">
    <property type="entry name" value="DUF7839"/>
</dbReference>
<dbReference type="AlphaFoldDB" id="A0A2V2NFP8"/>
<dbReference type="EMBL" id="QGMZ01000012">
    <property type="protein sequence ID" value="PWR75188.1"/>
    <property type="molecule type" value="Genomic_DNA"/>
</dbReference>
<dbReference type="PANTHER" id="PTHR43704">
    <property type="entry name" value="BSR5907 PROTEIN"/>
    <property type="match status" value="1"/>
</dbReference>
<evidence type="ECO:0000313" key="3">
    <source>
        <dbReference type="Proteomes" id="UP000245934"/>
    </source>
</evidence>
<dbReference type="Proteomes" id="UP000245934">
    <property type="component" value="Unassembled WGS sequence"/>
</dbReference>
<feature type="domain" description="HTH crp-type" evidence="1">
    <location>
        <begin position="25"/>
        <end position="74"/>
    </location>
</feature>
<dbReference type="PANTHER" id="PTHR43704:SF2">
    <property type="entry name" value="HTH CRP-TYPE DOMAIN-CONTAINING PROTEIN"/>
    <property type="match status" value="1"/>
</dbReference>
<dbReference type="SUPFAM" id="SSF46785">
    <property type="entry name" value="Winged helix' DNA-binding domain"/>
    <property type="match status" value="1"/>
</dbReference>
<comment type="caution">
    <text evidence="2">The sequence shown here is derived from an EMBL/GenBank/DDBJ whole genome shotgun (WGS) entry which is preliminary data.</text>
</comment>
<dbReference type="InterPro" id="IPR012318">
    <property type="entry name" value="HTH_CRP"/>
</dbReference>
<dbReference type="Pfam" id="PF25211">
    <property type="entry name" value="DUF7839"/>
    <property type="match status" value="1"/>
</dbReference>
<sequence>MNEDDPGYTILKNKRDVTRFQILVDIAAHQPAIRQQEVAAGLGVTPQAISEYVRELTEEGMLKAPGRGRYEVTREGIEWILHHAEVLETFAKHIRNDIIKQVSVWTAIAADDFKKGESAGVYMKNGLLYASKKRQSANGIAVSDTPKGEDVGISNLDGIITHRESTVLVCKVPRVERGGSRKVRYDLLKEVISRVTVVACVGLEAWVSLKKIDRVPDLYFGSREGAVEAALHGIPCAIVIVDEFFTDFLKQLEQADLGYEIHDLVSA</sequence>
<keyword evidence="3" id="KW-1185">Reference proteome</keyword>
<dbReference type="InterPro" id="IPR036390">
    <property type="entry name" value="WH_DNA-bd_sf"/>
</dbReference>
<proteinExistence type="predicted"/>
<dbReference type="GO" id="GO:0003677">
    <property type="term" value="F:DNA binding"/>
    <property type="evidence" value="ECO:0007669"/>
    <property type="project" value="InterPro"/>
</dbReference>
<dbReference type="SMART" id="SM00419">
    <property type="entry name" value="HTH_CRP"/>
    <property type="match status" value="1"/>
</dbReference>
<dbReference type="GeneID" id="97609004"/>
<evidence type="ECO:0000313" key="2">
    <source>
        <dbReference type="EMBL" id="PWR75188.1"/>
    </source>
</evidence>
<organism evidence="2 3">
    <name type="scientific">Methanospirillum stamsii</name>
    <dbReference type="NCBI Taxonomy" id="1277351"/>
    <lineage>
        <taxon>Archaea</taxon>
        <taxon>Methanobacteriati</taxon>
        <taxon>Methanobacteriota</taxon>
        <taxon>Stenosarchaea group</taxon>
        <taxon>Methanomicrobia</taxon>
        <taxon>Methanomicrobiales</taxon>
        <taxon>Methanospirillaceae</taxon>
        <taxon>Methanospirillum</taxon>
    </lineage>
</organism>
<dbReference type="PIRSF" id="PIRSF004955">
    <property type="entry name" value="HTH_arch"/>
    <property type="match status" value="1"/>
</dbReference>
<protein>
    <submittedName>
        <fullName evidence="2">Crp/Fnr family transcriptional regulator</fullName>
    </submittedName>
</protein>
<dbReference type="Pfam" id="PF13412">
    <property type="entry name" value="HTH_24"/>
    <property type="match status" value="1"/>
</dbReference>